<keyword evidence="2" id="KW-1185">Reference proteome</keyword>
<reference evidence="1 2" key="1">
    <citation type="submission" date="2021-08" db="EMBL/GenBank/DDBJ databases">
        <authorList>
            <person name="Zhang D."/>
            <person name="Zhang A."/>
            <person name="Wang L."/>
        </authorList>
    </citation>
    <scope>NUCLEOTIDE SEQUENCE [LARGE SCALE GENOMIC DNA]</scope>
    <source>
        <strain evidence="1 2">WL0086</strain>
    </source>
</reference>
<proteinExistence type="predicted"/>
<evidence type="ECO:0008006" key="3">
    <source>
        <dbReference type="Google" id="ProtNLM"/>
    </source>
</evidence>
<dbReference type="RefSeq" id="WP_221029958.1">
    <property type="nucleotide sequence ID" value="NZ_CP139781.1"/>
</dbReference>
<reference evidence="1 2" key="2">
    <citation type="submission" date="2023-12" db="EMBL/GenBank/DDBJ databases">
        <title>Description of an unclassified Opitutus bacterium of Verrucomicrobiota.</title>
        <authorList>
            <person name="Zhang D.-F."/>
        </authorList>
    </citation>
    <scope>NUCLEOTIDE SEQUENCE [LARGE SCALE GENOMIC DNA]</scope>
    <source>
        <strain evidence="1 2">WL0086</strain>
    </source>
</reference>
<sequence>MMRRWALLGLGLLGLAGARVEAEAKDVWLHAQTEHFDVYAATGEREAAEIVGDLELFRSAVVDELGESMGNRARVRIVLWDREWDFEAFKPIPPEEDADPLDEDGLWKRYERELRWRTVGAGNPNRTMSTLRTLVGPPRLQRKIGWVGHGVDGGNQDLDVRYGADEDVSWIALSGERRWEHTARAMRWPYVKLHLDQQRKPLPLWYEDGVAAILREFRVVGDDYALGSWSSSRGSFLVAMRQLTAWPDFFQQSAGDEVFELPGARYAYASQAWLLLQHARFNRKDDTRLAEALQAALDDPRLKGGDVGDRVFAQAEIAPEELTEALEKLLRRQRSREVYRRLGAKVELDFRVMAETEVETLLEDMKVRLRRDPETVAALRERLEANAQDRRALSLLGLYALDEAELGAAETYWERAVLAGSEVSAHLRLAPQLAVEGRWHVLEFGDWTEADAARLPEWRMRLRSILATDPTDESAIEVLAWVEALAADVDAENVALVEGRLAGMGWSDLTEVALLHLQLRREADNAEARAKLEAYAHYADELLATVAGELWQMHQNKTPAEVAGVE</sequence>
<evidence type="ECO:0000313" key="1">
    <source>
        <dbReference type="EMBL" id="WRQ89351.1"/>
    </source>
</evidence>
<organism evidence="1 2">
    <name type="scientific">Actomonas aquatica</name>
    <dbReference type="NCBI Taxonomy" id="2866162"/>
    <lineage>
        <taxon>Bacteria</taxon>
        <taxon>Pseudomonadati</taxon>
        <taxon>Verrucomicrobiota</taxon>
        <taxon>Opitutia</taxon>
        <taxon>Opitutales</taxon>
        <taxon>Opitutaceae</taxon>
        <taxon>Actomonas</taxon>
    </lineage>
</organism>
<dbReference type="Proteomes" id="UP000738431">
    <property type="component" value="Chromosome"/>
</dbReference>
<evidence type="ECO:0000313" key="2">
    <source>
        <dbReference type="Proteomes" id="UP000738431"/>
    </source>
</evidence>
<accession>A0ABZ1CCG9</accession>
<dbReference type="EMBL" id="CP139781">
    <property type="protein sequence ID" value="WRQ89351.1"/>
    <property type="molecule type" value="Genomic_DNA"/>
</dbReference>
<protein>
    <recommendedName>
        <fullName evidence="3">DUF4034 domain-containing protein</fullName>
    </recommendedName>
</protein>
<gene>
    <name evidence="1" type="ORF">K1X11_008015</name>
</gene>
<name>A0ABZ1CCG9_9BACT</name>